<keyword evidence="1" id="KW-0472">Membrane</keyword>
<reference evidence="2 3" key="1">
    <citation type="journal article" date="2023" name="Life. Sci Alliance">
        <title>Evolutionary insights into 3D genome organization and epigenetic landscape of Vigna mungo.</title>
        <authorList>
            <person name="Junaid A."/>
            <person name="Singh B."/>
            <person name="Bhatia S."/>
        </authorList>
    </citation>
    <scope>NUCLEOTIDE SEQUENCE [LARGE SCALE GENOMIC DNA]</scope>
    <source>
        <strain evidence="2">Urdbean</strain>
    </source>
</reference>
<gene>
    <name evidence="2" type="ORF">V8G54_002960</name>
</gene>
<feature type="transmembrane region" description="Helical" evidence="1">
    <location>
        <begin position="87"/>
        <end position="112"/>
    </location>
</feature>
<dbReference type="AlphaFoldDB" id="A0AAQ3P993"/>
<dbReference type="EMBL" id="CP144700">
    <property type="protein sequence ID" value="WVZ24416.1"/>
    <property type="molecule type" value="Genomic_DNA"/>
</dbReference>
<accession>A0AAQ3P993</accession>
<evidence type="ECO:0000313" key="3">
    <source>
        <dbReference type="Proteomes" id="UP001374535"/>
    </source>
</evidence>
<keyword evidence="1" id="KW-1133">Transmembrane helix</keyword>
<keyword evidence="1" id="KW-0812">Transmembrane</keyword>
<evidence type="ECO:0000256" key="1">
    <source>
        <dbReference type="SAM" id="Phobius"/>
    </source>
</evidence>
<protein>
    <submittedName>
        <fullName evidence="2">Uncharacterized protein</fullName>
    </submittedName>
</protein>
<organism evidence="2 3">
    <name type="scientific">Vigna mungo</name>
    <name type="common">Black gram</name>
    <name type="synonym">Phaseolus mungo</name>
    <dbReference type="NCBI Taxonomy" id="3915"/>
    <lineage>
        <taxon>Eukaryota</taxon>
        <taxon>Viridiplantae</taxon>
        <taxon>Streptophyta</taxon>
        <taxon>Embryophyta</taxon>
        <taxon>Tracheophyta</taxon>
        <taxon>Spermatophyta</taxon>
        <taxon>Magnoliopsida</taxon>
        <taxon>eudicotyledons</taxon>
        <taxon>Gunneridae</taxon>
        <taxon>Pentapetalae</taxon>
        <taxon>rosids</taxon>
        <taxon>fabids</taxon>
        <taxon>Fabales</taxon>
        <taxon>Fabaceae</taxon>
        <taxon>Papilionoideae</taxon>
        <taxon>50 kb inversion clade</taxon>
        <taxon>NPAAA clade</taxon>
        <taxon>indigoferoid/millettioid clade</taxon>
        <taxon>Phaseoleae</taxon>
        <taxon>Vigna</taxon>
    </lineage>
</organism>
<dbReference type="Proteomes" id="UP001374535">
    <property type="component" value="Chromosome 1"/>
</dbReference>
<evidence type="ECO:0000313" key="2">
    <source>
        <dbReference type="EMBL" id="WVZ24416.1"/>
    </source>
</evidence>
<name>A0AAQ3P993_VIGMU</name>
<keyword evidence="3" id="KW-1185">Reference proteome</keyword>
<proteinExistence type="predicted"/>
<sequence length="122" mass="14180">MHFWAEWDEGDALTALVESTLALENGLQNSLHFEVHLRARRSLKCDLIAVGSAGHTVPQLKMHLSYLKVQFHCCHILTCGQVHCFSFYLFALLYLIIYEFDLIFIFFSSVYLKTKYFTINIL</sequence>